<dbReference type="AlphaFoldDB" id="A0A7J8BXJ3"/>
<evidence type="ECO:0000313" key="4">
    <source>
        <dbReference type="Proteomes" id="UP000550707"/>
    </source>
</evidence>
<comment type="caution">
    <text evidence="3">The sequence shown here is derived from an EMBL/GenBank/DDBJ whole genome shotgun (WGS) entry which is preliminary data.</text>
</comment>
<dbReference type="PANTHER" id="PTHR16476">
    <property type="entry name" value="FAMILY WITH SEQUENCE SIMILARITY 216 MEMBER A"/>
    <property type="match status" value="1"/>
</dbReference>
<comment type="similarity">
    <text evidence="1">Belongs to the FAM216 family.</text>
</comment>
<keyword evidence="4" id="KW-1185">Reference proteome</keyword>
<protein>
    <submittedName>
        <fullName evidence="3">Family with sequence similarity 216 member A</fullName>
    </submittedName>
</protein>
<evidence type="ECO:0000313" key="3">
    <source>
        <dbReference type="EMBL" id="KAF6403362.1"/>
    </source>
</evidence>
<feature type="region of interest" description="Disordered" evidence="2">
    <location>
        <begin position="1"/>
        <end position="86"/>
    </location>
</feature>
<dbReference type="PANTHER" id="PTHR16476:SF1">
    <property type="entry name" value="PROTEIN FAM216A"/>
    <property type="match status" value="1"/>
</dbReference>
<proteinExistence type="inferred from homology"/>
<organism evidence="3 4">
    <name type="scientific">Molossus molossus</name>
    <name type="common">Pallas' mastiff bat</name>
    <name type="synonym">Vespertilio molossus</name>
    <dbReference type="NCBI Taxonomy" id="27622"/>
    <lineage>
        <taxon>Eukaryota</taxon>
        <taxon>Metazoa</taxon>
        <taxon>Chordata</taxon>
        <taxon>Craniata</taxon>
        <taxon>Vertebrata</taxon>
        <taxon>Euteleostomi</taxon>
        <taxon>Mammalia</taxon>
        <taxon>Eutheria</taxon>
        <taxon>Laurasiatheria</taxon>
        <taxon>Chiroptera</taxon>
        <taxon>Yangochiroptera</taxon>
        <taxon>Molossidae</taxon>
        <taxon>Molossus</taxon>
    </lineage>
</organism>
<accession>A0A7J8BXJ3</accession>
<dbReference type="EMBL" id="JACASF010000022">
    <property type="protein sequence ID" value="KAF6403362.1"/>
    <property type="molecule type" value="Genomic_DNA"/>
</dbReference>
<feature type="compositionally biased region" description="Polar residues" evidence="2">
    <location>
        <begin position="34"/>
        <end position="43"/>
    </location>
</feature>
<reference evidence="3 4" key="1">
    <citation type="journal article" date="2020" name="Nature">
        <title>Six reference-quality genomes reveal evolution of bat adaptations.</title>
        <authorList>
            <person name="Jebb D."/>
            <person name="Huang Z."/>
            <person name="Pippel M."/>
            <person name="Hughes G.M."/>
            <person name="Lavrichenko K."/>
            <person name="Devanna P."/>
            <person name="Winkler S."/>
            <person name="Jermiin L.S."/>
            <person name="Skirmuntt E.C."/>
            <person name="Katzourakis A."/>
            <person name="Burkitt-Gray L."/>
            <person name="Ray D.A."/>
            <person name="Sullivan K.A.M."/>
            <person name="Roscito J.G."/>
            <person name="Kirilenko B.M."/>
            <person name="Davalos L.M."/>
            <person name="Corthals A.P."/>
            <person name="Power M.L."/>
            <person name="Jones G."/>
            <person name="Ransome R.D."/>
            <person name="Dechmann D.K.N."/>
            <person name="Locatelli A.G."/>
            <person name="Puechmaille S.J."/>
            <person name="Fedrigo O."/>
            <person name="Jarvis E.D."/>
            <person name="Hiller M."/>
            <person name="Vernes S.C."/>
            <person name="Myers E.W."/>
            <person name="Teeling E.C."/>
        </authorList>
    </citation>
    <scope>NUCLEOTIDE SEQUENCE [LARGE SCALE GENOMIC DNA]</scope>
    <source>
        <strain evidence="3">MMolMol1</strain>
        <tissue evidence="3">Muscle</tissue>
    </source>
</reference>
<gene>
    <name evidence="3" type="ORF">HJG59_004888</name>
</gene>
<dbReference type="InterPro" id="IPR029373">
    <property type="entry name" value="FAM216"/>
</dbReference>
<evidence type="ECO:0000256" key="1">
    <source>
        <dbReference type="ARBA" id="ARBA00008615"/>
    </source>
</evidence>
<evidence type="ECO:0000256" key="2">
    <source>
        <dbReference type="SAM" id="MobiDB-lite"/>
    </source>
</evidence>
<sequence length="134" mass="14151">MLGQGPVSAWPDCSSSAEPPAVARTEGGGGGSAGQSHYQNSKGTGVLVHHRSHLSSCHSQKQHYPCTTWRHQLERGDSGSSNTTAASAPEMIIQHSLWRPVRNKGGSVSYCLNGGKCTPILSEGWLNDVKACVP</sequence>
<dbReference type="Pfam" id="PF15107">
    <property type="entry name" value="FAM216B"/>
    <property type="match status" value="1"/>
</dbReference>
<dbReference type="Proteomes" id="UP000550707">
    <property type="component" value="Unassembled WGS sequence"/>
</dbReference>
<name>A0A7J8BXJ3_MOLMO</name>